<dbReference type="PROSITE" id="PS51736">
    <property type="entry name" value="RECOMBINASES_3"/>
    <property type="match status" value="1"/>
</dbReference>
<feature type="domain" description="Resolvase/invertase-type recombinase catalytic" evidence="3">
    <location>
        <begin position="2"/>
        <end position="137"/>
    </location>
</feature>
<evidence type="ECO:0000256" key="2">
    <source>
        <dbReference type="ARBA" id="ARBA00023172"/>
    </source>
</evidence>
<dbReference type="Gene3D" id="3.40.50.1390">
    <property type="entry name" value="Resolvase, N-terminal catalytic domain"/>
    <property type="match status" value="1"/>
</dbReference>
<keyword evidence="5" id="KW-1185">Reference proteome</keyword>
<sequence length="199" mass="22124">MKFVAYYRVSTKRQGRSGLGLDAQRAAIEAFLTSGRELLAEFTDVTSGKRDERAELNKAIKLARSAGAKLLIAKLDRFSRRVSFIARMMESDVGLTIAEMPNATEFQLHIFAALAQEERRLISERTRKALAQAKTRGVQLGTYGRNLAERNKADANSFARKVFGSLPEGWQEMSYCSLANALNASGLKTRSGGNFIRKR</sequence>
<accession>A0ABT4KF79</accession>
<proteinExistence type="predicted"/>
<dbReference type="Pfam" id="PF00239">
    <property type="entry name" value="Resolvase"/>
    <property type="match status" value="1"/>
</dbReference>
<keyword evidence="2" id="KW-0233">DNA recombination</keyword>
<evidence type="ECO:0000313" key="5">
    <source>
        <dbReference type="Proteomes" id="UP001079430"/>
    </source>
</evidence>
<gene>
    <name evidence="4" type="ORF">O3W52_11250</name>
</gene>
<dbReference type="RefSeq" id="WP_269279105.1">
    <property type="nucleotide sequence ID" value="NZ_JAPVOI010000004.1"/>
</dbReference>
<dbReference type="PANTHER" id="PTHR30461">
    <property type="entry name" value="DNA-INVERTASE FROM LAMBDOID PROPHAGE"/>
    <property type="match status" value="1"/>
</dbReference>
<dbReference type="SMART" id="SM00857">
    <property type="entry name" value="Resolvase"/>
    <property type="match status" value="1"/>
</dbReference>
<evidence type="ECO:0000256" key="1">
    <source>
        <dbReference type="ARBA" id="ARBA00023125"/>
    </source>
</evidence>
<evidence type="ECO:0000313" key="4">
    <source>
        <dbReference type="EMBL" id="MCZ4090623.1"/>
    </source>
</evidence>
<dbReference type="PANTHER" id="PTHR30461:SF2">
    <property type="entry name" value="SERINE RECOMBINASE PINE-RELATED"/>
    <property type="match status" value="1"/>
</dbReference>
<dbReference type="InterPro" id="IPR050639">
    <property type="entry name" value="SSR_resolvase"/>
</dbReference>
<keyword evidence="1" id="KW-0238">DNA-binding</keyword>
<comment type="caution">
    <text evidence="4">The sequence shown here is derived from an EMBL/GenBank/DDBJ whole genome shotgun (WGS) entry which is preliminary data.</text>
</comment>
<dbReference type="Proteomes" id="UP001079430">
    <property type="component" value="Unassembled WGS sequence"/>
</dbReference>
<organism evidence="4 5">
    <name type="scientific">Sinorhizobium psoraleae</name>
    <dbReference type="NCBI Taxonomy" id="520838"/>
    <lineage>
        <taxon>Bacteria</taxon>
        <taxon>Pseudomonadati</taxon>
        <taxon>Pseudomonadota</taxon>
        <taxon>Alphaproteobacteria</taxon>
        <taxon>Hyphomicrobiales</taxon>
        <taxon>Rhizobiaceae</taxon>
        <taxon>Sinorhizobium/Ensifer group</taxon>
        <taxon>Sinorhizobium</taxon>
    </lineage>
</organism>
<dbReference type="InterPro" id="IPR036162">
    <property type="entry name" value="Resolvase-like_N_sf"/>
</dbReference>
<evidence type="ECO:0000259" key="3">
    <source>
        <dbReference type="PROSITE" id="PS51736"/>
    </source>
</evidence>
<protein>
    <submittedName>
        <fullName evidence="4">Recombinase family protein</fullName>
    </submittedName>
</protein>
<dbReference type="CDD" id="cd00338">
    <property type="entry name" value="Ser_Recombinase"/>
    <property type="match status" value="1"/>
</dbReference>
<reference evidence="4" key="1">
    <citation type="submission" date="2022-10" db="EMBL/GenBank/DDBJ databases">
        <title>Whole genome sequencing of three plant growth promoting bacteria isolated from Vachellia tortilis subsp. raddiana in Morocco.</title>
        <authorList>
            <person name="Hnini M."/>
            <person name="Zouagui R."/>
            <person name="Zouagui H."/>
            <person name="Chemao Elfihri M.-W."/>
            <person name="Ibrahimi A."/>
            <person name="Sbabou L."/>
            <person name="Aurag J."/>
        </authorList>
    </citation>
    <scope>NUCLEOTIDE SEQUENCE</scope>
    <source>
        <strain evidence="4">LMR678</strain>
    </source>
</reference>
<dbReference type="EMBL" id="JAPVOI010000004">
    <property type="protein sequence ID" value="MCZ4090623.1"/>
    <property type="molecule type" value="Genomic_DNA"/>
</dbReference>
<name>A0ABT4KF79_9HYPH</name>
<dbReference type="SUPFAM" id="SSF53041">
    <property type="entry name" value="Resolvase-like"/>
    <property type="match status" value="1"/>
</dbReference>
<dbReference type="InterPro" id="IPR006119">
    <property type="entry name" value="Resolv_N"/>
</dbReference>